<dbReference type="AlphaFoldDB" id="A0A0K0FHA5"/>
<dbReference type="STRING" id="75913.A0A0K0FHA5"/>
<name>A0A0K0FHA5_STRVS</name>
<dbReference type="WBParaSite" id="SVE_0826700.1">
    <property type="protein sequence ID" value="SVE_0826700.1"/>
    <property type="gene ID" value="SVE_0826700"/>
</dbReference>
<proteinExistence type="predicted"/>
<evidence type="ECO:0000313" key="1">
    <source>
        <dbReference type="Proteomes" id="UP000035680"/>
    </source>
</evidence>
<organism evidence="1 2">
    <name type="scientific">Strongyloides venezuelensis</name>
    <name type="common">Threadworm</name>
    <dbReference type="NCBI Taxonomy" id="75913"/>
    <lineage>
        <taxon>Eukaryota</taxon>
        <taxon>Metazoa</taxon>
        <taxon>Ecdysozoa</taxon>
        <taxon>Nematoda</taxon>
        <taxon>Chromadorea</taxon>
        <taxon>Rhabditida</taxon>
        <taxon>Tylenchina</taxon>
        <taxon>Panagrolaimomorpha</taxon>
        <taxon>Strongyloidoidea</taxon>
        <taxon>Strongyloididae</taxon>
        <taxon>Strongyloides</taxon>
    </lineage>
</organism>
<reference evidence="2" key="2">
    <citation type="submission" date="2015-08" db="UniProtKB">
        <authorList>
            <consortium name="WormBaseParasite"/>
        </authorList>
    </citation>
    <scope>IDENTIFICATION</scope>
</reference>
<keyword evidence="1" id="KW-1185">Reference proteome</keyword>
<sequence length="92" mass="10829">MIASVICLVLKRWYSQKISIAETEIGLMIYQLDVNDPKDSLSSFKEMIRAKYKGLVKYALHMEVEKLEAEIKLEFKLVRREPLIKKTVERQL</sequence>
<evidence type="ECO:0000313" key="2">
    <source>
        <dbReference type="WBParaSite" id="SVE_0826700.1"/>
    </source>
</evidence>
<reference evidence="1" key="1">
    <citation type="submission" date="2014-07" db="EMBL/GenBank/DDBJ databases">
        <authorList>
            <person name="Martin A.A"/>
            <person name="De Silva N."/>
        </authorList>
    </citation>
    <scope>NUCLEOTIDE SEQUENCE</scope>
</reference>
<dbReference type="Proteomes" id="UP000035680">
    <property type="component" value="Unassembled WGS sequence"/>
</dbReference>
<accession>A0A0K0FHA5</accession>
<protein>
    <submittedName>
        <fullName evidence="2">AsnC_trans_reg domain-containing protein</fullName>
    </submittedName>
</protein>